<dbReference type="RefSeq" id="WP_014182572.1">
    <property type="nucleotide sequence ID" value="NC_016582.1"/>
</dbReference>
<evidence type="ECO:0000259" key="2">
    <source>
        <dbReference type="Pfam" id="PF01738"/>
    </source>
</evidence>
<dbReference type="EMBL" id="CP002047">
    <property type="protein sequence ID" value="ADI13125.1"/>
    <property type="molecule type" value="Genomic_DNA"/>
</dbReference>
<dbReference type="InterPro" id="IPR051049">
    <property type="entry name" value="Dienelactone_hydrolase-like"/>
</dbReference>
<dbReference type="InterPro" id="IPR029058">
    <property type="entry name" value="AB_hydrolase_fold"/>
</dbReference>
<dbReference type="SUPFAM" id="SSF53474">
    <property type="entry name" value="alpha/beta-Hydrolases"/>
    <property type="match status" value="1"/>
</dbReference>
<evidence type="ECO:0000256" key="1">
    <source>
        <dbReference type="SAM" id="MobiDB-lite"/>
    </source>
</evidence>
<reference evidence="3 4" key="1">
    <citation type="journal article" date="2010" name="J. Bacteriol.">
        <title>Genome sequence of the milbemycin-producing bacterium Streptomyces bingchenggensis.</title>
        <authorList>
            <person name="Wang X.J."/>
            <person name="Yan Y.J."/>
            <person name="Zhang B."/>
            <person name="An J."/>
            <person name="Wang J.J."/>
            <person name="Tian J."/>
            <person name="Jiang L."/>
            <person name="Chen Y.H."/>
            <person name="Huang S.X."/>
            <person name="Yin M."/>
            <person name="Zhang J."/>
            <person name="Gao A.L."/>
            <person name="Liu C.X."/>
            <person name="Zhu Z.X."/>
            <person name="Xiang W.S."/>
        </authorList>
    </citation>
    <scope>NUCLEOTIDE SEQUENCE [LARGE SCALE GENOMIC DNA]</scope>
    <source>
        <strain evidence="3 4">BCW-1</strain>
    </source>
</reference>
<proteinExistence type="predicted"/>
<dbReference type="AlphaFoldDB" id="D7CFA9"/>
<feature type="region of interest" description="Disordered" evidence="1">
    <location>
        <begin position="1"/>
        <end position="30"/>
    </location>
</feature>
<dbReference type="PATRIC" id="fig|749414.3.peg.10305"/>
<dbReference type="eggNOG" id="COG0412">
    <property type="taxonomic scope" value="Bacteria"/>
</dbReference>
<dbReference type="GO" id="GO:0016787">
    <property type="term" value="F:hydrolase activity"/>
    <property type="evidence" value="ECO:0007669"/>
    <property type="project" value="InterPro"/>
</dbReference>
<accession>D7CFA9</accession>
<evidence type="ECO:0000313" key="4">
    <source>
        <dbReference type="Proteomes" id="UP000000377"/>
    </source>
</evidence>
<evidence type="ECO:0000313" key="3">
    <source>
        <dbReference type="EMBL" id="ADI13125.1"/>
    </source>
</evidence>
<dbReference type="InterPro" id="IPR002925">
    <property type="entry name" value="Dienelactn_hydro"/>
</dbReference>
<dbReference type="PANTHER" id="PTHR46623">
    <property type="entry name" value="CARBOXYMETHYLENEBUTENOLIDASE-RELATED"/>
    <property type="match status" value="1"/>
</dbReference>
<name>D7CFA9_STRBB</name>
<dbReference type="STRING" id="749414.SBI_10007"/>
<protein>
    <submittedName>
        <fullName evidence="3">Putative carboxymethylenebutenolidase</fullName>
    </submittedName>
</protein>
<dbReference type="Gene3D" id="3.40.50.1820">
    <property type="entry name" value="alpha/beta hydrolase"/>
    <property type="match status" value="1"/>
</dbReference>
<gene>
    <name evidence="3" type="ordered locus">SBI_10007</name>
</gene>
<dbReference type="PANTHER" id="PTHR46623:SF6">
    <property type="entry name" value="ALPHA_BETA-HYDROLASES SUPERFAMILY PROTEIN"/>
    <property type="match status" value="1"/>
</dbReference>
<dbReference type="HOGENOM" id="CLU_054590_7_1_11"/>
<organism evidence="3 4">
    <name type="scientific">Streptomyces bingchenggensis (strain BCW-1)</name>
    <dbReference type="NCBI Taxonomy" id="749414"/>
    <lineage>
        <taxon>Bacteria</taxon>
        <taxon>Bacillati</taxon>
        <taxon>Actinomycetota</taxon>
        <taxon>Actinomycetes</taxon>
        <taxon>Kitasatosporales</taxon>
        <taxon>Streptomycetaceae</taxon>
        <taxon>Streptomyces</taxon>
    </lineage>
</organism>
<dbReference type="Proteomes" id="UP000000377">
    <property type="component" value="Chromosome"/>
</dbReference>
<dbReference type="Pfam" id="PF01738">
    <property type="entry name" value="DLH"/>
    <property type="match status" value="1"/>
</dbReference>
<feature type="domain" description="Dienelactone hydrolase" evidence="2">
    <location>
        <begin position="23"/>
        <end position="242"/>
    </location>
</feature>
<sequence>MTVPENIDLSHLSAPAGGSRRLTGHLARPEGPGPWPGVVAVHEALGVDDVMLRQAERLSRAGYLALMPDLFTQGGVRRCLVPTMRASLSGHGRAYQDIAAARTFLAESTECTGAVGIIGFCMGGAFALMSAGSGGFDVASANYGMLPKELDETLSGACPVVASYGGRDRMLKGAAAKLDSALERLGVVHDVKEYPQAGHAFLNDAEVGPRPLRPLFRVTGMGPHPEAAADAWQRIETFFDTHLKQPMTAG</sequence>
<dbReference type="KEGG" id="sbh:SBI_10007"/>
<keyword evidence="4" id="KW-1185">Reference proteome</keyword>